<reference evidence="2" key="1">
    <citation type="submission" date="2020-08" db="EMBL/GenBank/DDBJ databases">
        <title>Genome sequencing and assembly of the red palm weevil Rhynchophorus ferrugineus.</title>
        <authorList>
            <person name="Dias G.B."/>
            <person name="Bergman C.M."/>
            <person name="Manee M."/>
        </authorList>
    </citation>
    <scope>NUCLEOTIDE SEQUENCE</scope>
    <source>
        <strain evidence="2">AA-2017</strain>
        <tissue evidence="2">Whole larva</tissue>
    </source>
</reference>
<protein>
    <submittedName>
        <fullName evidence="2">Uncharacterized protein</fullName>
    </submittedName>
</protein>
<feature type="non-terminal residue" evidence="2">
    <location>
        <position position="1"/>
    </location>
</feature>
<evidence type="ECO:0000256" key="1">
    <source>
        <dbReference type="SAM" id="MobiDB-lite"/>
    </source>
</evidence>
<sequence length="50" mass="5648">YHDFYDPPSASVRSLSRQPRERKKGEIDATQVKDAARTDSLPEAVYLSVP</sequence>
<name>A0A834IB72_RHYFE</name>
<proteinExistence type="predicted"/>
<gene>
    <name evidence="2" type="ORF">GWI33_011771</name>
</gene>
<dbReference type="AlphaFoldDB" id="A0A834IB72"/>
<dbReference type="EMBL" id="JAACXV010010533">
    <property type="protein sequence ID" value="KAF7275418.1"/>
    <property type="molecule type" value="Genomic_DNA"/>
</dbReference>
<keyword evidence="3" id="KW-1185">Reference proteome</keyword>
<feature type="region of interest" description="Disordered" evidence="1">
    <location>
        <begin position="1"/>
        <end position="36"/>
    </location>
</feature>
<evidence type="ECO:0000313" key="2">
    <source>
        <dbReference type="EMBL" id="KAF7275418.1"/>
    </source>
</evidence>
<dbReference type="Proteomes" id="UP000625711">
    <property type="component" value="Unassembled WGS sequence"/>
</dbReference>
<comment type="caution">
    <text evidence="2">The sequence shown here is derived from an EMBL/GenBank/DDBJ whole genome shotgun (WGS) entry which is preliminary data.</text>
</comment>
<accession>A0A834IB72</accession>
<organism evidence="2 3">
    <name type="scientific">Rhynchophorus ferrugineus</name>
    <name type="common">Red palm weevil</name>
    <name type="synonym">Curculio ferrugineus</name>
    <dbReference type="NCBI Taxonomy" id="354439"/>
    <lineage>
        <taxon>Eukaryota</taxon>
        <taxon>Metazoa</taxon>
        <taxon>Ecdysozoa</taxon>
        <taxon>Arthropoda</taxon>
        <taxon>Hexapoda</taxon>
        <taxon>Insecta</taxon>
        <taxon>Pterygota</taxon>
        <taxon>Neoptera</taxon>
        <taxon>Endopterygota</taxon>
        <taxon>Coleoptera</taxon>
        <taxon>Polyphaga</taxon>
        <taxon>Cucujiformia</taxon>
        <taxon>Curculionidae</taxon>
        <taxon>Dryophthorinae</taxon>
        <taxon>Rhynchophorus</taxon>
    </lineage>
</organism>
<evidence type="ECO:0000313" key="3">
    <source>
        <dbReference type="Proteomes" id="UP000625711"/>
    </source>
</evidence>